<keyword evidence="2" id="KW-1185">Reference proteome</keyword>
<dbReference type="AlphaFoldDB" id="A0AAN7V0A0"/>
<reference evidence="1 2" key="1">
    <citation type="submission" date="2023-10" db="EMBL/GenBank/DDBJ databases">
        <title>Draft genome sequence of Xylaria bambusicola isolate GMP-LS, the root and basal stem rot pathogen of sugarcane in Indonesia.</title>
        <authorList>
            <person name="Selvaraj P."/>
            <person name="Muralishankar V."/>
            <person name="Muruganantham S."/>
            <person name="Sp S."/>
            <person name="Haryani S."/>
            <person name="Lau K.J.X."/>
            <person name="Naqvi N.I."/>
        </authorList>
    </citation>
    <scope>NUCLEOTIDE SEQUENCE [LARGE SCALE GENOMIC DNA]</scope>
    <source>
        <strain evidence="1">GMP-LS</strain>
    </source>
</reference>
<sequence length="67" mass="7376">MTKEHQIASDYLSMTWIPALNFEWSSISCRVVSCRDVELSSASSLSGKADITAWTTPAQACGNRRPL</sequence>
<gene>
    <name evidence="1" type="ORF">RRF57_007203</name>
</gene>
<accession>A0AAN7V0A0</accession>
<protein>
    <submittedName>
        <fullName evidence="1">Uncharacterized protein</fullName>
    </submittedName>
</protein>
<evidence type="ECO:0000313" key="2">
    <source>
        <dbReference type="Proteomes" id="UP001305414"/>
    </source>
</evidence>
<dbReference type="Proteomes" id="UP001305414">
    <property type="component" value="Unassembled WGS sequence"/>
</dbReference>
<evidence type="ECO:0000313" key="1">
    <source>
        <dbReference type="EMBL" id="KAK5631489.1"/>
    </source>
</evidence>
<dbReference type="EMBL" id="JAWHQM010000019">
    <property type="protein sequence ID" value="KAK5631489.1"/>
    <property type="molecule type" value="Genomic_DNA"/>
</dbReference>
<organism evidence="1 2">
    <name type="scientific">Xylaria bambusicola</name>
    <dbReference type="NCBI Taxonomy" id="326684"/>
    <lineage>
        <taxon>Eukaryota</taxon>
        <taxon>Fungi</taxon>
        <taxon>Dikarya</taxon>
        <taxon>Ascomycota</taxon>
        <taxon>Pezizomycotina</taxon>
        <taxon>Sordariomycetes</taxon>
        <taxon>Xylariomycetidae</taxon>
        <taxon>Xylariales</taxon>
        <taxon>Xylariaceae</taxon>
        <taxon>Xylaria</taxon>
    </lineage>
</organism>
<comment type="caution">
    <text evidence="1">The sequence shown here is derived from an EMBL/GenBank/DDBJ whole genome shotgun (WGS) entry which is preliminary data.</text>
</comment>
<proteinExistence type="predicted"/>
<name>A0AAN7V0A0_9PEZI</name>